<protein>
    <submittedName>
        <fullName evidence="1">Uncharacterized protein</fullName>
    </submittedName>
</protein>
<sequence length="38" mass="4802">MKYDIYDQEGDFIKSIWEEHGKEVQYFRERGLRYNTKE</sequence>
<name>A0A644T545_9ZZZZ</name>
<dbReference type="EMBL" id="VSSQ01000016">
    <property type="protein sequence ID" value="MPL61889.1"/>
    <property type="molecule type" value="Genomic_DNA"/>
</dbReference>
<gene>
    <name evidence="1" type="ORF">SDC9_07478</name>
</gene>
<comment type="caution">
    <text evidence="1">The sequence shown here is derived from an EMBL/GenBank/DDBJ whole genome shotgun (WGS) entry which is preliminary data.</text>
</comment>
<dbReference type="AlphaFoldDB" id="A0A644T545"/>
<accession>A0A644T545</accession>
<organism evidence="1">
    <name type="scientific">bioreactor metagenome</name>
    <dbReference type="NCBI Taxonomy" id="1076179"/>
    <lineage>
        <taxon>unclassified sequences</taxon>
        <taxon>metagenomes</taxon>
        <taxon>ecological metagenomes</taxon>
    </lineage>
</organism>
<reference evidence="1" key="1">
    <citation type="submission" date="2019-08" db="EMBL/GenBank/DDBJ databases">
        <authorList>
            <person name="Kucharzyk K."/>
            <person name="Murdoch R.W."/>
            <person name="Higgins S."/>
            <person name="Loffler F."/>
        </authorList>
    </citation>
    <scope>NUCLEOTIDE SEQUENCE</scope>
</reference>
<evidence type="ECO:0000313" key="1">
    <source>
        <dbReference type="EMBL" id="MPL61889.1"/>
    </source>
</evidence>
<proteinExistence type="predicted"/>